<reference evidence="2" key="2">
    <citation type="submission" date="2020-05" db="UniProtKB">
        <authorList>
            <consortium name="EnsemblMetazoa"/>
        </authorList>
    </citation>
    <scope>IDENTIFICATION</scope>
    <source>
        <strain evidence="2">FAR1</strain>
    </source>
</reference>
<accession>A0A182QR01</accession>
<feature type="region of interest" description="Disordered" evidence="1">
    <location>
        <begin position="123"/>
        <end position="147"/>
    </location>
</feature>
<dbReference type="Gene3D" id="4.10.365.10">
    <property type="entry name" value="p27"/>
    <property type="match status" value="1"/>
</dbReference>
<dbReference type="VEuPathDB" id="VectorBase:AFAF015128"/>
<protein>
    <submittedName>
        <fullName evidence="2">Uncharacterized protein</fullName>
    </submittedName>
</protein>
<evidence type="ECO:0000313" key="3">
    <source>
        <dbReference type="Proteomes" id="UP000075886"/>
    </source>
</evidence>
<dbReference type="EnsemblMetazoa" id="AFAF015128-RA">
    <property type="protein sequence ID" value="AFAF015128-PA"/>
    <property type="gene ID" value="AFAF015128"/>
</dbReference>
<name>A0A182QR01_9DIPT</name>
<reference evidence="3" key="1">
    <citation type="submission" date="2014-01" db="EMBL/GenBank/DDBJ databases">
        <title>The Genome Sequence of Anopheles farauti FAR1 (V2).</title>
        <authorList>
            <consortium name="The Broad Institute Genomics Platform"/>
            <person name="Neafsey D.E."/>
            <person name="Besansky N."/>
            <person name="Howell P."/>
            <person name="Walton C."/>
            <person name="Young S.K."/>
            <person name="Zeng Q."/>
            <person name="Gargeya S."/>
            <person name="Fitzgerald M."/>
            <person name="Haas B."/>
            <person name="Abouelleil A."/>
            <person name="Allen A.W."/>
            <person name="Alvarado L."/>
            <person name="Arachchi H.M."/>
            <person name="Berlin A.M."/>
            <person name="Chapman S.B."/>
            <person name="Gainer-Dewar J."/>
            <person name="Goldberg J."/>
            <person name="Griggs A."/>
            <person name="Gujja S."/>
            <person name="Hansen M."/>
            <person name="Howarth C."/>
            <person name="Imamovic A."/>
            <person name="Ireland A."/>
            <person name="Larimer J."/>
            <person name="McCowan C."/>
            <person name="Murphy C."/>
            <person name="Pearson M."/>
            <person name="Poon T.W."/>
            <person name="Priest M."/>
            <person name="Roberts A."/>
            <person name="Saif S."/>
            <person name="Shea T."/>
            <person name="Sisk P."/>
            <person name="Sykes S."/>
            <person name="Wortman J."/>
            <person name="Nusbaum C."/>
            <person name="Birren B."/>
        </authorList>
    </citation>
    <scope>NUCLEOTIDE SEQUENCE [LARGE SCALE GENOMIC DNA]</scope>
    <source>
        <strain evidence="3">FAR1</strain>
    </source>
</reference>
<dbReference type="InterPro" id="IPR044898">
    <property type="entry name" value="CDI_dom_sf"/>
</dbReference>
<feature type="compositionally biased region" description="Polar residues" evidence="1">
    <location>
        <begin position="7"/>
        <end position="21"/>
    </location>
</feature>
<dbReference type="EMBL" id="AXCN02000322">
    <property type="status" value="NOT_ANNOTATED_CDS"/>
    <property type="molecule type" value="Genomic_DNA"/>
</dbReference>
<sequence length="183" mass="19366">MTVGSVKHTNVLPQPAAASSTRVSTAYDYNGTGAGGVGGGGHGVGGGGASLRAGGIGGGRISPHSPSVSSTGFGKMRSATKRTLFGRPDPIETKRIYDEHEKAERQRALNRYGFDPYTGRGLTTAASSSASGPLHHRLHHHQTTPQRELQEGVKIVFSLHATEPLRKIRYALTQHVCGRRSTE</sequence>
<evidence type="ECO:0000313" key="2">
    <source>
        <dbReference type="EnsemblMetazoa" id="AFAF015128-PA"/>
    </source>
</evidence>
<keyword evidence="3" id="KW-1185">Reference proteome</keyword>
<dbReference type="Proteomes" id="UP000075886">
    <property type="component" value="Unassembled WGS sequence"/>
</dbReference>
<evidence type="ECO:0000256" key="1">
    <source>
        <dbReference type="SAM" id="MobiDB-lite"/>
    </source>
</evidence>
<proteinExistence type="predicted"/>
<feature type="region of interest" description="Disordered" evidence="1">
    <location>
        <begin position="1"/>
        <end position="21"/>
    </location>
</feature>
<organism evidence="2 3">
    <name type="scientific">Anopheles farauti</name>
    <dbReference type="NCBI Taxonomy" id="69004"/>
    <lineage>
        <taxon>Eukaryota</taxon>
        <taxon>Metazoa</taxon>
        <taxon>Ecdysozoa</taxon>
        <taxon>Arthropoda</taxon>
        <taxon>Hexapoda</taxon>
        <taxon>Insecta</taxon>
        <taxon>Pterygota</taxon>
        <taxon>Neoptera</taxon>
        <taxon>Endopterygota</taxon>
        <taxon>Diptera</taxon>
        <taxon>Nematocera</taxon>
        <taxon>Culicoidea</taxon>
        <taxon>Culicidae</taxon>
        <taxon>Anophelinae</taxon>
        <taxon>Anopheles</taxon>
    </lineage>
</organism>
<dbReference type="AlphaFoldDB" id="A0A182QR01"/>